<dbReference type="PANTHER" id="PTHR10978:SF5">
    <property type="entry name" value="SUCCINATE DEHYDROGENASE CYTOCHROME B560 SUBUNIT, MITOCHONDRIAL"/>
    <property type="match status" value="1"/>
</dbReference>
<reference evidence="14 15" key="1">
    <citation type="submission" date="2016-10" db="EMBL/GenBank/DDBJ databases">
        <authorList>
            <person name="de Groot N.N."/>
        </authorList>
    </citation>
    <scope>NUCLEOTIDE SEQUENCE [LARGE SCALE GENOMIC DNA]</scope>
    <source>
        <strain evidence="14 15">DSM 26880</strain>
    </source>
</reference>
<comment type="subunit">
    <text evidence="11">Part of an enzyme complex containing four subunits: a flavoprotein, an iron-sulfur protein, plus two membrane-anchoring proteins, SdhC and SdhD. The complex can form homotrimers.</text>
</comment>
<dbReference type="InterPro" id="IPR014314">
    <property type="entry name" value="Succ_DH_cytb556"/>
</dbReference>
<dbReference type="RefSeq" id="WP_089886273.1">
    <property type="nucleotide sequence ID" value="NZ_FNPF01000029.1"/>
</dbReference>
<evidence type="ECO:0000256" key="7">
    <source>
        <dbReference type="ARBA" id="ARBA00022723"/>
    </source>
</evidence>
<dbReference type="Gene3D" id="1.20.1300.10">
    <property type="entry name" value="Fumarate reductase/succinate dehydrogenase, transmembrane subunit"/>
    <property type="match status" value="1"/>
</dbReference>
<dbReference type="SUPFAM" id="SSF81343">
    <property type="entry name" value="Fumarate reductase respiratory complex transmembrane subunits"/>
    <property type="match status" value="1"/>
</dbReference>
<dbReference type="PIRSF" id="PIRSF000178">
    <property type="entry name" value="SDH_cyt_b560"/>
    <property type="match status" value="1"/>
</dbReference>
<dbReference type="Proteomes" id="UP000199286">
    <property type="component" value="Unassembled WGS sequence"/>
</dbReference>
<organism evidence="14 15">
    <name type="scientific">Citreimonas salinaria</name>
    <dbReference type="NCBI Taxonomy" id="321339"/>
    <lineage>
        <taxon>Bacteria</taxon>
        <taxon>Pseudomonadati</taxon>
        <taxon>Pseudomonadota</taxon>
        <taxon>Alphaproteobacteria</taxon>
        <taxon>Rhodobacterales</taxon>
        <taxon>Roseobacteraceae</taxon>
        <taxon>Citreimonas</taxon>
    </lineage>
</organism>
<dbReference type="InterPro" id="IPR000701">
    <property type="entry name" value="SuccDH_FuR_B_TM-su"/>
</dbReference>
<evidence type="ECO:0000256" key="10">
    <source>
        <dbReference type="ARBA" id="ARBA00023136"/>
    </source>
</evidence>
<evidence type="ECO:0000313" key="15">
    <source>
        <dbReference type="Proteomes" id="UP000199286"/>
    </source>
</evidence>
<protein>
    <recommendedName>
        <fullName evidence="4">Succinate dehydrogenase cytochrome b556 subunit</fullName>
    </recommendedName>
</protein>
<keyword evidence="6 13" id="KW-0812">Transmembrane</keyword>
<dbReference type="PANTHER" id="PTHR10978">
    <property type="entry name" value="SUCCINATE DEHYDROGENASE CYTOCHROME B560 SUBUNIT"/>
    <property type="match status" value="1"/>
</dbReference>
<dbReference type="Pfam" id="PF01127">
    <property type="entry name" value="Sdh_cyt"/>
    <property type="match status" value="1"/>
</dbReference>
<keyword evidence="8 13" id="KW-1133">Transmembrane helix</keyword>
<dbReference type="GO" id="GO:0016020">
    <property type="term" value="C:membrane"/>
    <property type="evidence" value="ECO:0007669"/>
    <property type="project" value="UniProtKB-SubCell"/>
</dbReference>
<keyword evidence="10 13" id="KW-0472">Membrane</keyword>
<keyword evidence="5 12" id="KW-0349">Heme</keyword>
<comment type="function">
    <text evidence="1">Membrane-anchoring subunit of succinate dehydrogenase (SDH).</text>
</comment>
<dbReference type="GO" id="GO:0046872">
    <property type="term" value="F:metal ion binding"/>
    <property type="evidence" value="ECO:0007669"/>
    <property type="project" value="UniProtKB-KW"/>
</dbReference>
<dbReference type="OrthoDB" id="9799441at2"/>
<evidence type="ECO:0000256" key="3">
    <source>
        <dbReference type="ARBA" id="ARBA00007244"/>
    </source>
</evidence>
<evidence type="ECO:0000256" key="9">
    <source>
        <dbReference type="ARBA" id="ARBA00023004"/>
    </source>
</evidence>
<comment type="subcellular location">
    <subcellularLocation>
        <location evidence="2">Membrane</location>
        <topology evidence="2">Multi-pass membrane protein</topology>
    </subcellularLocation>
</comment>
<keyword evidence="9 12" id="KW-0408">Iron</keyword>
<evidence type="ECO:0000256" key="5">
    <source>
        <dbReference type="ARBA" id="ARBA00022617"/>
    </source>
</evidence>
<evidence type="ECO:0000256" key="8">
    <source>
        <dbReference type="ARBA" id="ARBA00022989"/>
    </source>
</evidence>
<feature type="transmembrane region" description="Helical" evidence="13">
    <location>
        <begin position="101"/>
        <end position="124"/>
    </location>
</feature>
<evidence type="ECO:0000256" key="4">
    <source>
        <dbReference type="ARBA" id="ARBA00020076"/>
    </source>
</evidence>
<accession>A0A1H3NRA7</accession>
<feature type="transmembrane region" description="Helical" evidence="13">
    <location>
        <begin position="31"/>
        <end position="56"/>
    </location>
</feature>
<feature type="binding site" description="axial binding residue" evidence="12">
    <location>
        <position position="80"/>
    </location>
    <ligand>
        <name>heme</name>
        <dbReference type="ChEBI" id="CHEBI:30413"/>
        <note>ligand shared with second transmembrane subunit</note>
    </ligand>
    <ligandPart>
        <name>Fe</name>
        <dbReference type="ChEBI" id="CHEBI:18248"/>
    </ligandPart>
</feature>
<dbReference type="InterPro" id="IPR018495">
    <property type="entry name" value="Succ_DH_cyt_bsu_CS"/>
</dbReference>
<proteinExistence type="inferred from homology"/>
<dbReference type="CDD" id="cd03499">
    <property type="entry name" value="SQR_TypeC_SdhC"/>
    <property type="match status" value="1"/>
</dbReference>
<name>A0A1H3NRA7_9RHOB</name>
<evidence type="ECO:0000256" key="2">
    <source>
        <dbReference type="ARBA" id="ARBA00004141"/>
    </source>
</evidence>
<dbReference type="EMBL" id="FNPF01000029">
    <property type="protein sequence ID" value="SDY91422.1"/>
    <property type="molecule type" value="Genomic_DNA"/>
</dbReference>
<gene>
    <name evidence="14" type="ORF">SAMN05444340_12913</name>
</gene>
<dbReference type="GO" id="GO:0009055">
    <property type="term" value="F:electron transfer activity"/>
    <property type="evidence" value="ECO:0007669"/>
    <property type="project" value="InterPro"/>
</dbReference>
<evidence type="ECO:0000256" key="11">
    <source>
        <dbReference type="ARBA" id="ARBA00025912"/>
    </source>
</evidence>
<evidence type="ECO:0000256" key="6">
    <source>
        <dbReference type="ARBA" id="ARBA00022692"/>
    </source>
</evidence>
<evidence type="ECO:0000256" key="13">
    <source>
        <dbReference type="SAM" id="Phobius"/>
    </source>
</evidence>
<feature type="transmembrane region" description="Helical" evidence="13">
    <location>
        <begin position="68"/>
        <end position="89"/>
    </location>
</feature>
<dbReference type="InterPro" id="IPR034804">
    <property type="entry name" value="SQR/QFR_C/D"/>
</dbReference>
<evidence type="ECO:0000256" key="1">
    <source>
        <dbReference type="ARBA" id="ARBA00004050"/>
    </source>
</evidence>
<dbReference type="NCBIfam" id="TIGR02970">
    <property type="entry name" value="succ_dehyd_cytB"/>
    <property type="match status" value="1"/>
</dbReference>
<dbReference type="AlphaFoldDB" id="A0A1H3NRA7"/>
<comment type="cofactor">
    <cofactor evidence="12">
        <name>heme</name>
        <dbReference type="ChEBI" id="CHEBI:30413"/>
    </cofactor>
    <text evidence="12">The heme is bound between the two transmembrane subunits.</text>
</comment>
<keyword evidence="7 12" id="KW-0479">Metal-binding</keyword>
<sequence length="125" mass="13768">MSYPRPQSPNMQNYRPQLTSVMSIGHRLSGVALSLLAFGLAAWLVAGAAGPVAFDYAQAAMRSNAGRVMLVLAPLAVFYHLCNGIRHLIWDSVHAFELRNIYVGGWVVVIVSLFLTLALWIWVLT</sequence>
<dbReference type="GO" id="GO:0006099">
    <property type="term" value="P:tricarboxylic acid cycle"/>
    <property type="evidence" value="ECO:0007669"/>
    <property type="project" value="InterPro"/>
</dbReference>
<dbReference type="PROSITE" id="PS01001">
    <property type="entry name" value="SDH_CYT_2"/>
    <property type="match status" value="1"/>
</dbReference>
<evidence type="ECO:0000256" key="12">
    <source>
        <dbReference type="PIRSR" id="PIRSR000178-1"/>
    </source>
</evidence>
<dbReference type="STRING" id="321339.SAMN05444340_12913"/>
<evidence type="ECO:0000313" key="14">
    <source>
        <dbReference type="EMBL" id="SDY91422.1"/>
    </source>
</evidence>
<comment type="similarity">
    <text evidence="3">Belongs to the cytochrome b560 family.</text>
</comment>
<keyword evidence="15" id="KW-1185">Reference proteome</keyword>